<evidence type="ECO:0000313" key="3">
    <source>
        <dbReference type="EMBL" id="MBT1703000.1"/>
    </source>
</evidence>
<proteinExistence type="predicted"/>
<dbReference type="Pfam" id="PF14344">
    <property type="entry name" value="DUF4397"/>
    <property type="match status" value="1"/>
</dbReference>
<protein>
    <submittedName>
        <fullName evidence="3">DUF4397 domain-containing protein</fullName>
    </submittedName>
</protein>
<organism evidence="3 4">
    <name type="scientific">Chryseosolibacter indicus</name>
    <dbReference type="NCBI Taxonomy" id="2782351"/>
    <lineage>
        <taxon>Bacteria</taxon>
        <taxon>Pseudomonadati</taxon>
        <taxon>Bacteroidota</taxon>
        <taxon>Cytophagia</taxon>
        <taxon>Cytophagales</taxon>
        <taxon>Chryseotaleaceae</taxon>
        <taxon>Chryseosolibacter</taxon>
    </lineage>
</organism>
<feature type="domain" description="DUF4397" evidence="2">
    <location>
        <begin position="47"/>
        <end position="188"/>
    </location>
</feature>
<comment type="caution">
    <text evidence="3">The sequence shown here is derived from an EMBL/GenBank/DDBJ whole genome shotgun (WGS) entry which is preliminary data.</text>
</comment>
<keyword evidence="1" id="KW-0812">Transmembrane</keyword>
<evidence type="ECO:0000256" key="1">
    <source>
        <dbReference type="SAM" id="Phobius"/>
    </source>
</evidence>
<keyword evidence="1" id="KW-1133">Transmembrane helix</keyword>
<dbReference type="PROSITE" id="PS51257">
    <property type="entry name" value="PROKAR_LIPOPROTEIN"/>
    <property type="match status" value="1"/>
</dbReference>
<gene>
    <name evidence="3" type="ORF">KK060_06895</name>
</gene>
<reference evidence="3 4" key="1">
    <citation type="submission" date="2021-05" db="EMBL/GenBank/DDBJ databases">
        <title>A Polyphasic approach of four new species of the genus Ohtaekwangia: Ohtaekwangia histidinii sp. nov., Ohtaekwangia cretensis sp. nov., Ohtaekwangia indiensis sp. nov., Ohtaekwangia reichenbachii sp. nov. from diverse environment.</title>
        <authorList>
            <person name="Octaviana S."/>
        </authorList>
    </citation>
    <scope>NUCLEOTIDE SEQUENCE [LARGE SCALE GENOMIC DNA]</scope>
    <source>
        <strain evidence="3 4">PWU20</strain>
    </source>
</reference>
<dbReference type="InterPro" id="IPR025510">
    <property type="entry name" value="DUF4397"/>
</dbReference>
<keyword evidence="4" id="KW-1185">Reference proteome</keyword>
<dbReference type="EMBL" id="JAHESD010000010">
    <property type="protein sequence ID" value="MBT1703000.1"/>
    <property type="molecule type" value="Genomic_DNA"/>
</dbReference>
<name>A0ABS5VNI4_9BACT</name>
<evidence type="ECO:0000313" key="4">
    <source>
        <dbReference type="Proteomes" id="UP000772618"/>
    </source>
</evidence>
<keyword evidence="1" id="KW-0472">Membrane</keyword>
<accession>A0ABS5VNI4</accession>
<feature type="transmembrane region" description="Helical" evidence="1">
    <location>
        <begin position="7"/>
        <end position="26"/>
    </location>
</feature>
<sequence length="276" mass="28833">MKKIMQLRYNLYIVNVLAVIVFTAIGCQDTEYPEPKPAEGSSASTANIFAIHASPDAPALTFLVNNIQIGTPLNFGSSFSNYVSTPVGQAQVKASAQTGTIGGTIGSGSILYRGGATNQNNFTFANGSFYTVFVIDTLNRPKPTTVNATNPGGPQFLGPVRDNLSVPPTGSAKVRFLNLAPGAPDVSLSAGSVTLAGRGYSRTASSGTPSVDYVAFSNIPSGNYTLNVSGTGVSVTNDFTFQEGKIYTVYLTGQAVKSGNTTIVKKPFAVKVVQHN</sequence>
<evidence type="ECO:0000259" key="2">
    <source>
        <dbReference type="Pfam" id="PF14344"/>
    </source>
</evidence>
<dbReference type="Proteomes" id="UP000772618">
    <property type="component" value="Unassembled WGS sequence"/>
</dbReference>
<dbReference type="RefSeq" id="WP_254152969.1">
    <property type="nucleotide sequence ID" value="NZ_JAHESD010000010.1"/>
</dbReference>